<evidence type="ECO:0000313" key="4">
    <source>
        <dbReference type="Proteomes" id="UP001500064"/>
    </source>
</evidence>
<keyword evidence="2" id="KW-0812">Transmembrane</keyword>
<keyword evidence="2" id="KW-0472">Membrane</keyword>
<feature type="region of interest" description="Disordered" evidence="1">
    <location>
        <begin position="203"/>
        <end position="230"/>
    </location>
</feature>
<feature type="compositionally biased region" description="Low complexity" evidence="1">
    <location>
        <begin position="219"/>
        <end position="230"/>
    </location>
</feature>
<gene>
    <name evidence="3" type="ORF">GCM10009733_089050</name>
</gene>
<name>A0ABP4SWJ9_9ACTN</name>
<feature type="transmembrane region" description="Helical" evidence="2">
    <location>
        <begin position="177"/>
        <end position="195"/>
    </location>
</feature>
<feature type="transmembrane region" description="Helical" evidence="2">
    <location>
        <begin position="278"/>
        <end position="301"/>
    </location>
</feature>
<feature type="transmembrane region" description="Helical" evidence="2">
    <location>
        <begin position="83"/>
        <end position="100"/>
    </location>
</feature>
<feature type="transmembrane region" description="Helical" evidence="2">
    <location>
        <begin position="322"/>
        <end position="342"/>
    </location>
</feature>
<feature type="transmembrane region" description="Helical" evidence="2">
    <location>
        <begin position="362"/>
        <end position="382"/>
    </location>
</feature>
<feature type="transmembrane region" description="Helical" evidence="2">
    <location>
        <begin position="491"/>
        <end position="517"/>
    </location>
</feature>
<proteinExistence type="predicted"/>
<dbReference type="RefSeq" id="WP_346113000.1">
    <property type="nucleotide sequence ID" value="NZ_BAAAMU010000113.1"/>
</dbReference>
<dbReference type="SUPFAM" id="SSF53474">
    <property type="entry name" value="alpha/beta-Hydrolases"/>
    <property type="match status" value="1"/>
</dbReference>
<comment type="caution">
    <text evidence="3">The sequence shown here is derived from an EMBL/GenBank/DDBJ whole genome shotgun (WGS) entry which is preliminary data.</text>
</comment>
<feature type="transmembrane region" description="Helical" evidence="2">
    <location>
        <begin position="588"/>
        <end position="611"/>
    </location>
</feature>
<organism evidence="3 4">
    <name type="scientific">Nonomuraea maheshkhaliensis</name>
    <dbReference type="NCBI Taxonomy" id="419590"/>
    <lineage>
        <taxon>Bacteria</taxon>
        <taxon>Bacillati</taxon>
        <taxon>Actinomycetota</taxon>
        <taxon>Actinomycetes</taxon>
        <taxon>Streptosporangiales</taxon>
        <taxon>Streptosporangiaceae</taxon>
        <taxon>Nonomuraea</taxon>
    </lineage>
</organism>
<dbReference type="EMBL" id="BAAAMU010000113">
    <property type="protein sequence ID" value="GAA1678340.1"/>
    <property type="molecule type" value="Genomic_DNA"/>
</dbReference>
<feature type="transmembrane region" description="Helical" evidence="2">
    <location>
        <begin position="446"/>
        <end position="471"/>
    </location>
</feature>
<evidence type="ECO:0000313" key="3">
    <source>
        <dbReference type="EMBL" id="GAA1678340.1"/>
    </source>
</evidence>
<keyword evidence="2" id="KW-1133">Transmembrane helix</keyword>
<feature type="compositionally biased region" description="Pro residues" evidence="1">
    <location>
        <begin position="206"/>
        <end position="218"/>
    </location>
</feature>
<keyword evidence="4" id="KW-1185">Reference proteome</keyword>
<feature type="transmembrane region" description="Helical" evidence="2">
    <location>
        <begin position="253"/>
        <end position="272"/>
    </location>
</feature>
<evidence type="ECO:0000256" key="1">
    <source>
        <dbReference type="SAM" id="MobiDB-lite"/>
    </source>
</evidence>
<feature type="region of interest" description="Disordered" evidence="1">
    <location>
        <begin position="389"/>
        <end position="437"/>
    </location>
</feature>
<feature type="transmembrane region" description="Helical" evidence="2">
    <location>
        <begin position="555"/>
        <end position="576"/>
    </location>
</feature>
<sequence>MDGFIDQTCGGVTELRVHGVSGTPPAGILNHPHPRLVAGDGTTGFYRRWWPGGPTTGEHPDVPGVRHREAYAWGNLTSGGRTIALWLLLLPFSLANLSYFMLPRPAGGKRLRHATEAAQRLFALLLTGTLVGAVTRAAVDLVGWQCTAAGRACTLATAPGWIGWLGTLWGAEPSKRLAVTALVPLLLVVLLWWIARRTWRRDENTPAPPGAEPGPPESQPGASPGSRSAGPGDVLLARPRLWRGGAPVWRLRVVHVAFSLASIGVAVSAPFVETFPGLALTVANAGVQLAAAVLAVLPWTARRVDPRSGRRAPRWLTPSVHWLRVAAPLVFLATVGAALVGLPAGSAGTSLWRLPGVGIGTFQYALTLALGLFILISTCLLARLDHQTRRPAPDEPAPDEPAPDEPATSGVPDESPDPAAPVEPGQPEEREAVPGERPAMGGVGAWIVLMIAAGGANVLALGVLFCTAAFFGDPAMTGRPRPPGRRLFLDDPVWCAAALVQVLPLGLAAVTVVLWLIRRAEARRLAPELKPYYLEREDAEAVARTWALASLTDRAGLVMGVLTGIGVAGSATVVTIHQLRLITPDGGLAGRAASFGGWALVALISGLALLGRRTYRDPRLRRTVGVLWDVATFWPRAIHPLAPPCYTERVVPELTARIGTLAATERDQVVLSGHSQGSVIAAAVVLQLDPALRGRVRMLTHGSPLRRLYAPFFPAYFGEPGPRAVREAVTWCNLYRLSDPIGGAVFRRVDPLAGGQRDAVDRFCWDPPRPGPGEPLPETRWHSDYWLEPSYGEALNHLVTIKPAA</sequence>
<evidence type="ECO:0008006" key="5">
    <source>
        <dbReference type="Google" id="ProtNLM"/>
    </source>
</evidence>
<feature type="transmembrane region" description="Helical" evidence="2">
    <location>
        <begin position="121"/>
        <end position="139"/>
    </location>
</feature>
<protein>
    <recommendedName>
        <fullName evidence="5">Integral membrane protein</fullName>
    </recommendedName>
</protein>
<dbReference type="InterPro" id="IPR029058">
    <property type="entry name" value="AB_hydrolase_fold"/>
</dbReference>
<evidence type="ECO:0000256" key="2">
    <source>
        <dbReference type="SAM" id="Phobius"/>
    </source>
</evidence>
<accession>A0ABP4SWJ9</accession>
<dbReference type="Proteomes" id="UP001500064">
    <property type="component" value="Unassembled WGS sequence"/>
</dbReference>
<reference evidence="4" key="1">
    <citation type="journal article" date="2019" name="Int. J. Syst. Evol. Microbiol.">
        <title>The Global Catalogue of Microorganisms (GCM) 10K type strain sequencing project: providing services to taxonomists for standard genome sequencing and annotation.</title>
        <authorList>
            <consortium name="The Broad Institute Genomics Platform"/>
            <consortium name="The Broad Institute Genome Sequencing Center for Infectious Disease"/>
            <person name="Wu L."/>
            <person name="Ma J."/>
        </authorList>
    </citation>
    <scope>NUCLEOTIDE SEQUENCE [LARGE SCALE GENOMIC DNA]</scope>
    <source>
        <strain evidence="4">JCM 13929</strain>
    </source>
</reference>